<gene>
    <name evidence="1" type="ORF">DX908_04120</name>
</gene>
<dbReference type="RefSeq" id="WP_116391169.1">
    <property type="nucleotide sequence ID" value="NZ_QUQO01000001.1"/>
</dbReference>
<dbReference type="AlphaFoldDB" id="A0A371RGD8"/>
<dbReference type="InParanoid" id="A0A371RGD8"/>
<organism evidence="1 2">
    <name type="scientific">Parvularcula marina</name>
    <dbReference type="NCBI Taxonomy" id="2292771"/>
    <lineage>
        <taxon>Bacteria</taxon>
        <taxon>Pseudomonadati</taxon>
        <taxon>Pseudomonadota</taxon>
        <taxon>Alphaproteobacteria</taxon>
        <taxon>Parvularculales</taxon>
        <taxon>Parvularculaceae</taxon>
        <taxon>Parvularcula</taxon>
    </lineage>
</organism>
<comment type="caution">
    <text evidence="1">The sequence shown here is derived from an EMBL/GenBank/DDBJ whole genome shotgun (WGS) entry which is preliminary data.</text>
</comment>
<name>A0A371RGD8_9PROT</name>
<reference evidence="1 2" key="1">
    <citation type="submission" date="2018-08" db="EMBL/GenBank/DDBJ databases">
        <title>Parvularcula sp. SM1705, isolated from surface water of the South Sea China.</title>
        <authorList>
            <person name="Sun L."/>
        </authorList>
    </citation>
    <scope>NUCLEOTIDE SEQUENCE [LARGE SCALE GENOMIC DNA]</scope>
    <source>
        <strain evidence="1 2">SM1705</strain>
    </source>
</reference>
<proteinExistence type="predicted"/>
<evidence type="ECO:0000313" key="1">
    <source>
        <dbReference type="EMBL" id="RFB04537.1"/>
    </source>
</evidence>
<accession>A0A371RGD8</accession>
<keyword evidence="2" id="KW-1185">Reference proteome</keyword>
<protein>
    <submittedName>
        <fullName evidence="1">Uncharacterized protein</fullName>
    </submittedName>
</protein>
<dbReference type="Proteomes" id="UP000264589">
    <property type="component" value="Unassembled WGS sequence"/>
</dbReference>
<sequence length="59" mass="6895">MAMSKDDTTSNDSSLEITERQLMLDILNETLLNMKDKTIPRAHIIIILEERLNMLENDY</sequence>
<evidence type="ECO:0000313" key="2">
    <source>
        <dbReference type="Proteomes" id="UP000264589"/>
    </source>
</evidence>
<dbReference type="EMBL" id="QUQO01000001">
    <property type="protein sequence ID" value="RFB04537.1"/>
    <property type="molecule type" value="Genomic_DNA"/>
</dbReference>